<evidence type="ECO:0000256" key="1">
    <source>
        <dbReference type="ARBA" id="ARBA00007274"/>
    </source>
</evidence>
<protein>
    <submittedName>
        <fullName evidence="4">Sugar O-acetyltransferase</fullName>
    </submittedName>
</protein>
<dbReference type="Pfam" id="PF14602">
    <property type="entry name" value="Hexapep_2"/>
    <property type="match status" value="1"/>
</dbReference>
<dbReference type="InterPro" id="IPR024688">
    <property type="entry name" value="Mac_dom"/>
</dbReference>
<evidence type="ECO:0000259" key="3">
    <source>
        <dbReference type="SMART" id="SM01266"/>
    </source>
</evidence>
<feature type="domain" description="Maltose/galactoside acetyltransferase" evidence="3">
    <location>
        <begin position="11"/>
        <end position="64"/>
    </location>
</feature>
<reference evidence="5" key="1">
    <citation type="submission" date="2014-12" db="EMBL/GenBank/DDBJ databases">
        <title>Complete genome sequence of a multi-drug resistant Klebsiella pneumoniae.</title>
        <authorList>
            <person name="Hua X."/>
            <person name="Chen Q."/>
            <person name="Li X."/>
            <person name="Feng Y."/>
            <person name="Ruan Z."/>
            <person name="Yu Y."/>
        </authorList>
    </citation>
    <scope>NUCLEOTIDE SEQUENCE [LARGE SCALE GENOMIC DNA]</scope>
    <source>
        <strain evidence="5">5.12</strain>
    </source>
</reference>
<dbReference type="AlphaFoldDB" id="A0A6M4M9L8"/>
<evidence type="ECO:0000256" key="2">
    <source>
        <dbReference type="ARBA" id="ARBA00022679"/>
    </source>
</evidence>
<dbReference type="RefSeq" id="WP_083638367.1">
    <property type="nucleotide sequence ID" value="NZ_CP052766.1"/>
</dbReference>
<dbReference type="OrthoDB" id="9815592at2"/>
<gene>
    <name evidence="4" type="ORF">CA267_003105</name>
</gene>
<dbReference type="InterPro" id="IPR051159">
    <property type="entry name" value="Hexapeptide_acetyltransf"/>
</dbReference>
<dbReference type="PANTHER" id="PTHR23416:SF23">
    <property type="entry name" value="ACETYLTRANSFERASE C18B11.09C-RELATED"/>
    <property type="match status" value="1"/>
</dbReference>
<dbReference type="SMART" id="SM01266">
    <property type="entry name" value="Mac"/>
    <property type="match status" value="1"/>
</dbReference>
<proteinExistence type="inferred from homology"/>
<dbReference type="GO" id="GO:0016407">
    <property type="term" value="F:acetyltransferase activity"/>
    <property type="evidence" value="ECO:0007669"/>
    <property type="project" value="InterPro"/>
</dbReference>
<dbReference type="GO" id="GO:0008374">
    <property type="term" value="F:O-acyltransferase activity"/>
    <property type="evidence" value="ECO:0007669"/>
    <property type="project" value="TreeGrafter"/>
</dbReference>
<comment type="similarity">
    <text evidence="1">Belongs to the transferase hexapeptide repeat family.</text>
</comment>
<reference evidence="4 5" key="2">
    <citation type="submission" date="2020-04" db="EMBL/GenBank/DDBJ databases">
        <title>Complete genome sequence of Alteromonas pelagimontana 5.12T.</title>
        <authorList>
            <person name="Sinha R.K."/>
            <person name="Krishnan K.P."/>
            <person name="Kurian J.P."/>
        </authorList>
    </citation>
    <scope>NUCLEOTIDE SEQUENCE [LARGE SCALE GENOMIC DNA]</scope>
    <source>
        <strain evidence="4 5">5.12</strain>
    </source>
</reference>
<dbReference type="Gene3D" id="2.160.10.10">
    <property type="entry name" value="Hexapeptide repeat proteins"/>
    <property type="match status" value="1"/>
</dbReference>
<dbReference type="Pfam" id="PF12464">
    <property type="entry name" value="Mac"/>
    <property type="match status" value="1"/>
</dbReference>
<dbReference type="SUPFAM" id="SSF51161">
    <property type="entry name" value="Trimeric LpxA-like enzymes"/>
    <property type="match status" value="1"/>
</dbReference>
<evidence type="ECO:0000313" key="5">
    <source>
        <dbReference type="Proteomes" id="UP000219285"/>
    </source>
</evidence>
<dbReference type="InterPro" id="IPR011004">
    <property type="entry name" value="Trimer_LpxA-like_sf"/>
</dbReference>
<keyword evidence="5" id="KW-1185">Reference proteome</keyword>
<keyword evidence="2 4" id="KW-0808">Transferase</keyword>
<dbReference type="Proteomes" id="UP000219285">
    <property type="component" value="Chromosome"/>
</dbReference>
<name>A0A6M4M9L8_9ALTE</name>
<organism evidence="4 5">
    <name type="scientific">Alteromonas pelagimontana</name>
    <dbReference type="NCBI Taxonomy" id="1858656"/>
    <lineage>
        <taxon>Bacteria</taxon>
        <taxon>Pseudomonadati</taxon>
        <taxon>Pseudomonadota</taxon>
        <taxon>Gammaproteobacteria</taxon>
        <taxon>Alteromonadales</taxon>
        <taxon>Alteromonadaceae</taxon>
        <taxon>Alteromonas/Salinimonas group</taxon>
        <taxon>Alteromonas</taxon>
    </lineage>
</organism>
<dbReference type="PANTHER" id="PTHR23416">
    <property type="entry name" value="SIALIC ACID SYNTHASE-RELATED"/>
    <property type="match status" value="1"/>
</dbReference>
<sequence>MPTVDTSHPEWQKMVSGQWYLTGAKLLSQARAATKIRCQEINQLLPDSAERLAKLQTLLPNVSPSSLSVGKQFYCDYGVNIFAAEGLSVGDNVVMLDASSIRFDKNVTLEDRVVISALTHHKDAKRRAQGWQQALPVMVGENVVLGAGVTICPGAIVPANTHVQAGTVVTAPRNF</sequence>
<dbReference type="EMBL" id="CP052766">
    <property type="protein sequence ID" value="QJR79842.1"/>
    <property type="molecule type" value="Genomic_DNA"/>
</dbReference>
<evidence type="ECO:0000313" key="4">
    <source>
        <dbReference type="EMBL" id="QJR79842.1"/>
    </source>
</evidence>
<dbReference type="KEGG" id="apel:CA267_003105"/>
<dbReference type="InterPro" id="IPR001451">
    <property type="entry name" value="Hexapep"/>
</dbReference>
<accession>A0A6M4M9L8</accession>